<dbReference type="AlphaFoldDB" id="A0A026VUI7"/>
<dbReference type="EMBL" id="KK107928">
    <property type="protein sequence ID" value="EZA47146.1"/>
    <property type="molecule type" value="Genomic_DNA"/>
</dbReference>
<name>A0A026VUI7_OOCBI</name>
<gene>
    <name evidence="1" type="ORF">X777_16611</name>
</gene>
<dbReference type="OrthoDB" id="292964at2759"/>
<proteinExistence type="predicted"/>
<dbReference type="Proteomes" id="UP000053097">
    <property type="component" value="Unassembled WGS sequence"/>
</dbReference>
<dbReference type="InterPro" id="IPR036873">
    <property type="entry name" value="Rhodanese-like_dom_sf"/>
</dbReference>
<dbReference type="Gene3D" id="3.40.250.10">
    <property type="entry name" value="Rhodanese-like domain"/>
    <property type="match status" value="1"/>
</dbReference>
<evidence type="ECO:0000313" key="2">
    <source>
        <dbReference type="Proteomes" id="UP000053097"/>
    </source>
</evidence>
<reference evidence="1 2" key="1">
    <citation type="journal article" date="2014" name="Curr. Biol.">
        <title>The genome of the clonal raider ant Cerapachys biroi.</title>
        <authorList>
            <person name="Oxley P.R."/>
            <person name="Ji L."/>
            <person name="Fetter-Pruneda I."/>
            <person name="McKenzie S.K."/>
            <person name="Li C."/>
            <person name="Hu H."/>
            <person name="Zhang G."/>
            <person name="Kronauer D.J."/>
        </authorList>
    </citation>
    <scope>NUCLEOTIDE SEQUENCE [LARGE SCALE GENOMIC DNA]</scope>
</reference>
<feature type="non-terminal residue" evidence="1">
    <location>
        <position position="1"/>
    </location>
</feature>
<accession>A0A026VUI7</accession>
<sequence>VRYATAADGRHTPTTTTEWGYISRAAPSIQSFLVGYSPTLVCPARRTVDVSAYGKLGYKFADCFHKDKQSFDLFKHRSAQHVDIIILVDWNTTQETLTTSTYLNILKDIFEKCEPAQSIRRSRSSTEATKSG</sequence>
<keyword evidence="2" id="KW-1185">Reference proteome</keyword>
<dbReference type="STRING" id="2015173.A0A026VUI7"/>
<feature type="non-terminal residue" evidence="1">
    <location>
        <position position="132"/>
    </location>
</feature>
<protein>
    <submittedName>
        <fullName evidence="1">Uncharacterized protein</fullName>
    </submittedName>
</protein>
<organism evidence="1 2">
    <name type="scientific">Ooceraea biroi</name>
    <name type="common">Clonal raider ant</name>
    <name type="synonym">Cerapachys biroi</name>
    <dbReference type="NCBI Taxonomy" id="2015173"/>
    <lineage>
        <taxon>Eukaryota</taxon>
        <taxon>Metazoa</taxon>
        <taxon>Ecdysozoa</taxon>
        <taxon>Arthropoda</taxon>
        <taxon>Hexapoda</taxon>
        <taxon>Insecta</taxon>
        <taxon>Pterygota</taxon>
        <taxon>Neoptera</taxon>
        <taxon>Endopterygota</taxon>
        <taxon>Hymenoptera</taxon>
        <taxon>Apocrita</taxon>
        <taxon>Aculeata</taxon>
        <taxon>Formicoidea</taxon>
        <taxon>Formicidae</taxon>
        <taxon>Dorylinae</taxon>
        <taxon>Ooceraea</taxon>
    </lineage>
</organism>
<evidence type="ECO:0000313" key="1">
    <source>
        <dbReference type="EMBL" id="EZA47146.1"/>
    </source>
</evidence>